<evidence type="ECO:0000259" key="6">
    <source>
        <dbReference type="Pfam" id="PF00892"/>
    </source>
</evidence>
<dbReference type="InterPro" id="IPR037185">
    <property type="entry name" value="EmrE-like"/>
</dbReference>
<feature type="transmembrane region" description="Helical" evidence="5">
    <location>
        <begin position="58"/>
        <end position="80"/>
    </location>
</feature>
<dbReference type="OrthoDB" id="7158585at2"/>
<evidence type="ECO:0000313" key="7">
    <source>
        <dbReference type="EMBL" id="ANC91894.1"/>
    </source>
</evidence>
<sequence>MSFAHTLQALVVMALWGLNFVVAKWALAEFPPLFVMVLRFALVAVLIIPFFRMPRDKLWKIALLSVTLGSIHFPMMFTGLQGIDAATASLAAQAQVPFSSLLAAVVFKDKLGWRRGIGMAAAFAGVAVIAGEPRLGESLYSLLLILAASFAFAVASVQMKLIGAVNGFAVNGWMALFAMPQLLVLSLLLEHGQMEALANSTWVGWASILYMAVAVTIIAYGLWYPLLGRYSVNQTMPYLLTVPVFGVASGALLMGDPLTINLAIGGLLTIGGVAVIVRRGPKAVNETVTNPT</sequence>
<evidence type="ECO:0000256" key="1">
    <source>
        <dbReference type="ARBA" id="ARBA00004141"/>
    </source>
</evidence>
<dbReference type="PANTHER" id="PTHR32322">
    <property type="entry name" value="INNER MEMBRANE TRANSPORTER"/>
    <property type="match status" value="1"/>
</dbReference>
<dbReference type="SUPFAM" id="SSF103481">
    <property type="entry name" value="Multidrug resistance efflux transporter EmrE"/>
    <property type="match status" value="2"/>
</dbReference>
<dbReference type="Pfam" id="PF00892">
    <property type="entry name" value="EamA"/>
    <property type="match status" value="2"/>
</dbReference>
<reference evidence="7 8" key="1">
    <citation type="journal article" date="2013" name="Int. J. Syst. Evol. Microbiol.">
        <title>Azospirillum humicireducens sp. nov., a nitrogen-fixing bacterium isolated from a microbial fuel cell.</title>
        <authorList>
            <person name="Zhou S."/>
            <person name="Han L."/>
            <person name="Wang Y."/>
            <person name="Yang G."/>
            <person name="Zhuang L."/>
            <person name="Hu P."/>
        </authorList>
    </citation>
    <scope>NUCLEOTIDE SEQUENCE [LARGE SCALE GENOMIC DNA]</scope>
    <source>
        <strain evidence="7 8">SgZ-5</strain>
    </source>
</reference>
<proteinExistence type="predicted"/>
<feature type="transmembrane region" description="Helical" evidence="5">
    <location>
        <begin position="139"/>
        <end position="157"/>
    </location>
</feature>
<dbReference type="AlphaFoldDB" id="A0A160JGP9"/>
<keyword evidence="2 5" id="KW-0812">Transmembrane</keyword>
<gene>
    <name evidence="7" type="ORF">A6A40_08210</name>
</gene>
<feature type="domain" description="EamA" evidence="6">
    <location>
        <begin position="8"/>
        <end position="129"/>
    </location>
</feature>
<feature type="transmembrane region" description="Helical" evidence="5">
    <location>
        <begin position="169"/>
        <end position="189"/>
    </location>
</feature>
<dbReference type="RefSeq" id="WP_063634976.1">
    <property type="nucleotide sequence ID" value="NZ_CP015285.1"/>
</dbReference>
<keyword evidence="4 5" id="KW-0472">Membrane</keyword>
<organism evidence="7 8">
    <name type="scientific">Azospirillum humicireducens</name>
    <dbReference type="NCBI Taxonomy" id="1226968"/>
    <lineage>
        <taxon>Bacteria</taxon>
        <taxon>Pseudomonadati</taxon>
        <taxon>Pseudomonadota</taxon>
        <taxon>Alphaproteobacteria</taxon>
        <taxon>Rhodospirillales</taxon>
        <taxon>Azospirillaceae</taxon>
        <taxon>Azospirillum</taxon>
    </lineage>
</organism>
<evidence type="ECO:0000313" key="8">
    <source>
        <dbReference type="Proteomes" id="UP000077405"/>
    </source>
</evidence>
<protein>
    <submittedName>
        <fullName evidence="7">Multidrug DMT transporter permease</fullName>
    </submittedName>
</protein>
<evidence type="ECO:0000256" key="3">
    <source>
        <dbReference type="ARBA" id="ARBA00022989"/>
    </source>
</evidence>
<comment type="subcellular location">
    <subcellularLocation>
        <location evidence="1">Membrane</location>
        <topology evidence="1">Multi-pass membrane protein</topology>
    </subcellularLocation>
</comment>
<feature type="transmembrane region" description="Helical" evidence="5">
    <location>
        <begin position="116"/>
        <end position="133"/>
    </location>
</feature>
<name>A0A160JGP9_9PROT</name>
<dbReference type="GO" id="GO:0016020">
    <property type="term" value="C:membrane"/>
    <property type="evidence" value="ECO:0007669"/>
    <property type="project" value="UniProtKB-SubCell"/>
</dbReference>
<dbReference type="InterPro" id="IPR050638">
    <property type="entry name" value="AA-Vitamin_Transporters"/>
</dbReference>
<evidence type="ECO:0000256" key="5">
    <source>
        <dbReference type="SAM" id="Phobius"/>
    </source>
</evidence>
<feature type="transmembrane region" description="Helical" evidence="5">
    <location>
        <begin position="201"/>
        <end position="223"/>
    </location>
</feature>
<dbReference type="PANTHER" id="PTHR32322:SF9">
    <property type="entry name" value="AMINO-ACID METABOLITE EFFLUX PUMP-RELATED"/>
    <property type="match status" value="1"/>
</dbReference>
<dbReference type="InterPro" id="IPR000620">
    <property type="entry name" value="EamA_dom"/>
</dbReference>
<feature type="domain" description="EamA" evidence="6">
    <location>
        <begin position="141"/>
        <end position="277"/>
    </location>
</feature>
<keyword evidence="3 5" id="KW-1133">Transmembrane helix</keyword>
<feature type="transmembrane region" description="Helical" evidence="5">
    <location>
        <begin position="33"/>
        <end position="51"/>
    </location>
</feature>
<accession>A0A160JGP9</accession>
<feature type="transmembrane region" description="Helical" evidence="5">
    <location>
        <begin position="235"/>
        <end position="254"/>
    </location>
</feature>
<evidence type="ECO:0000256" key="2">
    <source>
        <dbReference type="ARBA" id="ARBA00022692"/>
    </source>
</evidence>
<keyword evidence="8" id="KW-1185">Reference proteome</keyword>
<dbReference type="Proteomes" id="UP000077405">
    <property type="component" value="Chromosome"/>
</dbReference>
<dbReference type="EMBL" id="CP015285">
    <property type="protein sequence ID" value="ANC91894.1"/>
    <property type="molecule type" value="Genomic_DNA"/>
</dbReference>
<evidence type="ECO:0000256" key="4">
    <source>
        <dbReference type="ARBA" id="ARBA00023136"/>
    </source>
</evidence>
<dbReference type="STRING" id="1226968.A6A40_08210"/>
<feature type="transmembrane region" description="Helical" evidence="5">
    <location>
        <begin position="260"/>
        <end position="277"/>
    </location>
</feature>
<dbReference type="KEGG" id="ahu:A6A40_08210"/>